<dbReference type="EMBL" id="ADAS02002410">
    <property type="protein sequence ID" value="OAV85848.1"/>
    <property type="molecule type" value="Genomic_DNA"/>
</dbReference>
<dbReference type="AlphaFoldDB" id="A0A180FZX7"/>
<protein>
    <recommendedName>
        <fullName evidence="5">Retrotransposon Copia-like N-terminal domain-containing protein</fullName>
    </recommendedName>
</protein>
<gene>
    <name evidence="2" type="ORF">PTTG_30231</name>
</gene>
<accession>A0A180FZX7</accession>
<feature type="non-terminal residue" evidence="2">
    <location>
        <position position="220"/>
    </location>
</feature>
<dbReference type="OrthoDB" id="8047701at2759"/>
<name>A0A180FZX7_PUCT1</name>
<evidence type="ECO:0000313" key="4">
    <source>
        <dbReference type="Proteomes" id="UP000005240"/>
    </source>
</evidence>
<evidence type="ECO:0000313" key="3">
    <source>
        <dbReference type="EnsemblFungi" id="PTTG_30231-t43_1-p1"/>
    </source>
</evidence>
<reference evidence="3 4" key="3">
    <citation type="journal article" date="2017" name="G3 (Bethesda)">
        <title>Comparative analysis highlights variable genome content of wheat rusts and divergence of the mating loci.</title>
        <authorList>
            <person name="Cuomo C.A."/>
            <person name="Bakkeren G."/>
            <person name="Khalil H.B."/>
            <person name="Panwar V."/>
            <person name="Joly D."/>
            <person name="Linning R."/>
            <person name="Sakthikumar S."/>
            <person name="Song X."/>
            <person name="Adiconis X."/>
            <person name="Fan L."/>
            <person name="Goldberg J.M."/>
            <person name="Levin J.Z."/>
            <person name="Young S."/>
            <person name="Zeng Q."/>
            <person name="Anikster Y."/>
            <person name="Bruce M."/>
            <person name="Wang M."/>
            <person name="Yin C."/>
            <person name="McCallum B."/>
            <person name="Szabo L.J."/>
            <person name="Hulbert S."/>
            <person name="Chen X."/>
            <person name="Fellers J.P."/>
        </authorList>
    </citation>
    <scope>NUCLEOTIDE SEQUENCE</scope>
    <source>
        <strain evidence="4">Isolate 1-1 / race 1 (BBBD)</strain>
        <strain evidence="3">isolate 1-1 / race 1 (BBBD)</strain>
    </source>
</reference>
<proteinExistence type="predicted"/>
<evidence type="ECO:0000256" key="1">
    <source>
        <dbReference type="SAM" id="MobiDB-lite"/>
    </source>
</evidence>
<keyword evidence="4" id="KW-1185">Reference proteome</keyword>
<feature type="region of interest" description="Disordered" evidence="1">
    <location>
        <begin position="1"/>
        <end position="34"/>
    </location>
</feature>
<feature type="compositionally biased region" description="Polar residues" evidence="1">
    <location>
        <begin position="1"/>
        <end position="28"/>
    </location>
</feature>
<reference evidence="2" key="1">
    <citation type="submission" date="2009-11" db="EMBL/GenBank/DDBJ databases">
        <authorList>
            <consortium name="The Broad Institute Genome Sequencing Platform"/>
            <person name="Ward D."/>
            <person name="Feldgarden M."/>
            <person name="Earl A."/>
            <person name="Young S.K."/>
            <person name="Zeng Q."/>
            <person name="Koehrsen M."/>
            <person name="Alvarado L."/>
            <person name="Berlin A."/>
            <person name="Bochicchio J."/>
            <person name="Borenstein D."/>
            <person name="Chapman S.B."/>
            <person name="Chen Z."/>
            <person name="Engels R."/>
            <person name="Freedman E."/>
            <person name="Gellesch M."/>
            <person name="Goldberg J."/>
            <person name="Griggs A."/>
            <person name="Gujja S."/>
            <person name="Heilman E."/>
            <person name="Heiman D."/>
            <person name="Hepburn T."/>
            <person name="Howarth C."/>
            <person name="Jen D."/>
            <person name="Larson L."/>
            <person name="Lewis B."/>
            <person name="Mehta T."/>
            <person name="Park D."/>
            <person name="Pearson M."/>
            <person name="Roberts A."/>
            <person name="Saif S."/>
            <person name="Shea T."/>
            <person name="Shenoy N."/>
            <person name="Sisk P."/>
            <person name="Stolte C."/>
            <person name="Sykes S."/>
            <person name="Thomson T."/>
            <person name="Walk T."/>
            <person name="White J."/>
            <person name="Yandava C."/>
            <person name="Izard J."/>
            <person name="Baranova O.V."/>
            <person name="Blanton J.M."/>
            <person name="Tanner A.C."/>
            <person name="Dewhirst F.E."/>
            <person name="Haas B."/>
            <person name="Nusbaum C."/>
            <person name="Birren B."/>
        </authorList>
    </citation>
    <scope>NUCLEOTIDE SEQUENCE [LARGE SCALE GENOMIC DNA]</scope>
    <source>
        <strain evidence="2">1-1 BBBD Race 1</strain>
    </source>
</reference>
<reference evidence="3" key="4">
    <citation type="submission" date="2025-05" db="UniProtKB">
        <authorList>
            <consortium name="EnsemblFungi"/>
        </authorList>
    </citation>
    <scope>IDENTIFICATION</scope>
    <source>
        <strain evidence="3">isolate 1-1 / race 1 (BBBD)</strain>
    </source>
</reference>
<dbReference type="Proteomes" id="UP000005240">
    <property type="component" value="Unassembled WGS sequence"/>
</dbReference>
<evidence type="ECO:0008006" key="5">
    <source>
        <dbReference type="Google" id="ProtNLM"/>
    </source>
</evidence>
<dbReference type="EnsemblFungi" id="PTTG_30231-t43_1">
    <property type="protein sequence ID" value="PTTG_30231-t43_1-p1"/>
    <property type="gene ID" value="PTTG_30231"/>
</dbReference>
<dbReference type="VEuPathDB" id="FungiDB:PTTG_30231"/>
<dbReference type="STRING" id="630390.A0A180FZX7"/>
<reference evidence="2" key="2">
    <citation type="submission" date="2016-05" db="EMBL/GenBank/DDBJ databases">
        <title>Comparative analysis highlights variable genome content of wheat rusts and divergence of the mating loci.</title>
        <authorList>
            <person name="Cuomo C.A."/>
            <person name="Bakkeren G."/>
            <person name="Szabo L."/>
            <person name="Khalil H."/>
            <person name="Joly D."/>
            <person name="Goldberg J."/>
            <person name="Young S."/>
            <person name="Zeng Q."/>
            <person name="Fellers J."/>
        </authorList>
    </citation>
    <scope>NUCLEOTIDE SEQUENCE [LARGE SCALE GENOMIC DNA]</scope>
    <source>
        <strain evidence="2">1-1 BBBD Race 1</strain>
    </source>
</reference>
<sequence length="220" mass="25058">MANTRNQGPAPASTATDRTLQVSKSDAYSPNKDHVNVPKFDGSNFPLWERKIKMHLRPCHLETYLEEPLSKEPDNDKLQGALRTCSILSEAISNAIFTSIIKDNNKKDPFQMWTDIKTIYALDSLLLVFQVWNKWLDIQFNKDMNSYITEMEESLTEFSSLGLKVPDVLVGCGIVGKITKRQPMLMQALFVDLEALAKPKEIIAKLRDIGRHKTSTKRKF</sequence>
<organism evidence="2">
    <name type="scientific">Puccinia triticina (isolate 1-1 / race 1 (BBBD))</name>
    <name type="common">Brown leaf rust fungus</name>
    <dbReference type="NCBI Taxonomy" id="630390"/>
    <lineage>
        <taxon>Eukaryota</taxon>
        <taxon>Fungi</taxon>
        <taxon>Dikarya</taxon>
        <taxon>Basidiomycota</taxon>
        <taxon>Pucciniomycotina</taxon>
        <taxon>Pucciniomycetes</taxon>
        <taxon>Pucciniales</taxon>
        <taxon>Pucciniaceae</taxon>
        <taxon>Puccinia</taxon>
    </lineage>
</organism>
<evidence type="ECO:0000313" key="2">
    <source>
        <dbReference type="EMBL" id="OAV85848.1"/>
    </source>
</evidence>